<reference evidence="2 3" key="1">
    <citation type="submission" date="2024-09" db="EMBL/GenBank/DDBJ databases">
        <authorList>
            <person name="Sun Q."/>
            <person name="Mori K."/>
        </authorList>
    </citation>
    <scope>NUCLEOTIDE SEQUENCE [LARGE SCALE GENOMIC DNA]</scope>
    <source>
        <strain evidence="2 3">JCM 12520</strain>
    </source>
</reference>
<dbReference type="InterPro" id="IPR010905">
    <property type="entry name" value="Glyco_hydro_88"/>
</dbReference>
<proteinExistence type="predicted"/>
<dbReference type="RefSeq" id="WP_344901628.1">
    <property type="nucleotide sequence ID" value="NZ_BAAAYO010000001.1"/>
</dbReference>
<accession>A0ABV5VYI2</accession>
<dbReference type="PANTHER" id="PTHR33886:SF8">
    <property type="entry name" value="UNSATURATED RHAMNOGALACTURONAN HYDROLASE (EUROFUNG)"/>
    <property type="match status" value="1"/>
</dbReference>
<gene>
    <name evidence="2" type="ORF">ACFFNY_17485</name>
</gene>
<protein>
    <submittedName>
        <fullName evidence="2">Glycoside hydrolase family 88 protein</fullName>
    </submittedName>
</protein>
<organism evidence="2 3">
    <name type="scientific">Paenibacillus hodogayensis</name>
    <dbReference type="NCBI Taxonomy" id="279208"/>
    <lineage>
        <taxon>Bacteria</taxon>
        <taxon>Bacillati</taxon>
        <taxon>Bacillota</taxon>
        <taxon>Bacilli</taxon>
        <taxon>Bacillales</taxon>
        <taxon>Paenibacillaceae</taxon>
        <taxon>Paenibacillus</taxon>
    </lineage>
</organism>
<dbReference type="PANTHER" id="PTHR33886">
    <property type="entry name" value="UNSATURATED RHAMNOGALACTURONAN HYDROLASE (EUROFUNG)"/>
    <property type="match status" value="1"/>
</dbReference>
<dbReference type="Proteomes" id="UP001589619">
    <property type="component" value="Unassembled WGS sequence"/>
</dbReference>
<dbReference type="GO" id="GO:0016787">
    <property type="term" value="F:hydrolase activity"/>
    <property type="evidence" value="ECO:0007669"/>
    <property type="project" value="UniProtKB-KW"/>
</dbReference>
<keyword evidence="3" id="KW-1185">Reference proteome</keyword>
<sequence length="467" mass="51548">MPEGQRTAHGWTAVPIGARAEDALRLAPPHAEHSIERPVRSHGRLRMTVALGVHETKFVEAVLAGTGAVLGRFDIRFAYVFQPFELALTAEQTEAVLREGIRLQVCDGKEPLWIFDDSGGDEARRFFAPHLLIGEGESRMDRYLESFISLSSLQPFGWLEGCVLDGLYALKPVFGEQRIDPVIDAHLGQYFDADGRLLYEDLYGRAADGTFTTIEATLPLAVIVKHRSDHPVVKQALAFWDSRETNGEGIVIDGEMITAEGMYTVAYPLAVIASRLGRKDLAEQAVRQVLLRRDWLADNRNVYLRYHKNTNSRTFRNWARAYAWYMLGMTRTWIELKQSAYAGLPGVPEMERELVRVAESALSWRQQGGLWSNFLDDSATGIDTSGSAGIAAALALGARHRLLPSSCAVAASVSLQALEAYLTPDGILSGVSQHNAGGMELQTCGYRVLSQMGMGLMAQLYAETAMK</sequence>
<dbReference type="Pfam" id="PF07470">
    <property type="entry name" value="Glyco_hydro_88"/>
    <property type="match status" value="1"/>
</dbReference>
<comment type="caution">
    <text evidence="2">The sequence shown here is derived from an EMBL/GenBank/DDBJ whole genome shotgun (WGS) entry which is preliminary data.</text>
</comment>
<evidence type="ECO:0000313" key="3">
    <source>
        <dbReference type="Proteomes" id="UP001589619"/>
    </source>
</evidence>
<dbReference type="InterPro" id="IPR012341">
    <property type="entry name" value="6hp_glycosidase-like_sf"/>
</dbReference>
<keyword evidence="1 2" id="KW-0378">Hydrolase</keyword>
<evidence type="ECO:0000256" key="1">
    <source>
        <dbReference type="ARBA" id="ARBA00022801"/>
    </source>
</evidence>
<name>A0ABV5VYI2_9BACL</name>
<dbReference type="Gene3D" id="1.50.10.10">
    <property type="match status" value="1"/>
</dbReference>
<dbReference type="InterPro" id="IPR008928">
    <property type="entry name" value="6-hairpin_glycosidase_sf"/>
</dbReference>
<dbReference type="SUPFAM" id="SSF48208">
    <property type="entry name" value="Six-hairpin glycosidases"/>
    <property type="match status" value="1"/>
</dbReference>
<evidence type="ECO:0000313" key="2">
    <source>
        <dbReference type="EMBL" id="MFB9753360.1"/>
    </source>
</evidence>
<dbReference type="InterPro" id="IPR052043">
    <property type="entry name" value="PolySaccharide_Degr_Enz"/>
</dbReference>
<dbReference type="EMBL" id="JBHMAG010000012">
    <property type="protein sequence ID" value="MFB9753360.1"/>
    <property type="molecule type" value="Genomic_DNA"/>
</dbReference>